<dbReference type="GO" id="GO:0016020">
    <property type="term" value="C:membrane"/>
    <property type="evidence" value="ECO:0000318"/>
    <property type="project" value="GO_Central"/>
</dbReference>
<evidence type="ECO:0000256" key="4">
    <source>
        <dbReference type="ARBA" id="ARBA00022692"/>
    </source>
</evidence>
<dbReference type="GO" id="GO:0005769">
    <property type="term" value="C:early endosome"/>
    <property type="evidence" value="ECO:0007669"/>
    <property type="project" value="UniProtKB-SubCell"/>
</dbReference>
<dbReference type="AlphaFoldDB" id="A0A9R0I5Z4"/>
<comment type="similarity">
    <text evidence="2 9">Belongs to the NIPA (TC 2.A.7) family.</text>
</comment>
<name>A0A9R0I5Z4_SPIOL</name>
<comment type="subcellular location">
    <subcellularLocation>
        <location evidence="9">Cell membrane</location>
        <topology evidence="9">Multi-pass membrane protein</topology>
    </subcellularLocation>
    <subcellularLocation>
        <location evidence="9">Early endosome</location>
    </subcellularLocation>
    <subcellularLocation>
        <location evidence="1">Membrane</location>
        <topology evidence="1">Multi-pass membrane protein</topology>
    </subcellularLocation>
</comment>
<dbReference type="Proteomes" id="UP000813463">
    <property type="component" value="Chromosome 4"/>
</dbReference>
<feature type="transmembrane region" description="Helical" evidence="9">
    <location>
        <begin position="71"/>
        <end position="96"/>
    </location>
</feature>
<keyword evidence="10" id="KW-1185">Reference proteome</keyword>
<keyword evidence="9" id="KW-0813">Transport</keyword>
<dbReference type="PANTHER" id="PTHR12570">
    <property type="match status" value="1"/>
</dbReference>
<keyword evidence="7 9" id="KW-0472">Membrane</keyword>
<accession>A0A9R0I5Z4</accession>
<dbReference type="PANTHER" id="PTHR12570:SF19">
    <property type="entry name" value="MAGNESIUM TRANSPORTER-RELATED"/>
    <property type="match status" value="1"/>
</dbReference>
<comment type="subunit">
    <text evidence="3 9">Homodimer.</text>
</comment>
<evidence type="ECO:0000256" key="9">
    <source>
        <dbReference type="RuleBase" id="RU363078"/>
    </source>
</evidence>
<dbReference type="GeneID" id="110783291"/>
<dbReference type="InterPro" id="IPR037185">
    <property type="entry name" value="EmrE-like"/>
</dbReference>
<keyword evidence="9" id="KW-1003">Cell membrane</keyword>
<feature type="transmembrane region" description="Helical" evidence="9">
    <location>
        <begin position="6"/>
        <end position="27"/>
    </location>
</feature>
<organism evidence="10 11">
    <name type="scientific">Spinacia oleracea</name>
    <name type="common">Spinach</name>
    <dbReference type="NCBI Taxonomy" id="3562"/>
    <lineage>
        <taxon>Eukaryota</taxon>
        <taxon>Viridiplantae</taxon>
        <taxon>Streptophyta</taxon>
        <taxon>Embryophyta</taxon>
        <taxon>Tracheophyta</taxon>
        <taxon>Spermatophyta</taxon>
        <taxon>Magnoliopsida</taxon>
        <taxon>eudicotyledons</taxon>
        <taxon>Gunneridae</taxon>
        <taxon>Pentapetalae</taxon>
        <taxon>Caryophyllales</taxon>
        <taxon>Chenopodiaceae</taxon>
        <taxon>Chenopodioideae</taxon>
        <taxon>Anserineae</taxon>
        <taxon>Spinacia</taxon>
    </lineage>
</organism>
<reference evidence="11" key="2">
    <citation type="submission" date="2025-08" db="UniProtKB">
        <authorList>
            <consortium name="RefSeq"/>
        </authorList>
    </citation>
    <scope>IDENTIFICATION</scope>
    <source>
        <tissue evidence="11">Leaf</tissue>
    </source>
</reference>
<dbReference type="OrthoDB" id="6428174at2759"/>
<evidence type="ECO:0000313" key="10">
    <source>
        <dbReference type="Proteomes" id="UP000813463"/>
    </source>
</evidence>
<evidence type="ECO:0000256" key="8">
    <source>
        <dbReference type="ARBA" id="ARBA00025284"/>
    </source>
</evidence>
<keyword evidence="9" id="KW-0406">Ion transport</keyword>
<feature type="transmembrane region" description="Helical" evidence="9">
    <location>
        <begin position="240"/>
        <end position="263"/>
    </location>
</feature>
<reference evidence="10" key="1">
    <citation type="journal article" date="2021" name="Nat. Commun.">
        <title>Genomic analyses provide insights into spinach domestication and the genetic basis of agronomic traits.</title>
        <authorList>
            <person name="Cai X."/>
            <person name="Sun X."/>
            <person name="Xu C."/>
            <person name="Sun H."/>
            <person name="Wang X."/>
            <person name="Ge C."/>
            <person name="Zhang Z."/>
            <person name="Wang Q."/>
            <person name="Fei Z."/>
            <person name="Jiao C."/>
            <person name="Wang Q."/>
        </authorList>
    </citation>
    <scope>NUCLEOTIDE SEQUENCE [LARGE SCALE GENOMIC DNA]</scope>
    <source>
        <strain evidence="10">cv. Varoflay</strain>
    </source>
</reference>
<feature type="transmembrane region" description="Helical" evidence="9">
    <location>
        <begin position="275"/>
        <end position="293"/>
    </location>
</feature>
<evidence type="ECO:0000256" key="7">
    <source>
        <dbReference type="ARBA" id="ARBA00023136"/>
    </source>
</evidence>
<proteinExistence type="inferred from homology"/>
<dbReference type="GO" id="GO:0005886">
    <property type="term" value="C:plasma membrane"/>
    <property type="evidence" value="ECO:0007669"/>
    <property type="project" value="UniProtKB-SubCell"/>
</dbReference>
<dbReference type="GO" id="GO:0015693">
    <property type="term" value="P:magnesium ion transport"/>
    <property type="evidence" value="ECO:0000318"/>
    <property type="project" value="GO_Central"/>
</dbReference>
<feature type="transmembrane region" description="Helical" evidence="9">
    <location>
        <begin position="108"/>
        <end position="128"/>
    </location>
</feature>
<keyword evidence="9" id="KW-0460">Magnesium</keyword>
<comment type="function">
    <text evidence="8 9">Acts as a Mg(2+) transporter. Can also transport other divalent cations such as Fe(2+), Sr(2+), Ba(2+), Mn(2+) and Co(2+) but to a much less extent than Mg(2+).</text>
</comment>
<dbReference type="GO" id="GO:0015095">
    <property type="term" value="F:magnesium ion transmembrane transporter activity"/>
    <property type="evidence" value="ECO:0007669"/>
    <property type="project" value="UniProtKB-UniRule"/>
</dbReference>
<dbReference type="SUPFAM" id="SSF103481">
    <property type="entry name" value="Multidrug resistance efflux transporter EmrE"/>
    <property type="match status" value="1"/>
</dbReference>
<dbReference type="KEGG" id="soe:110783291"/>
<sequence length="353" mass="38190">MAFSRDNVIGFGLALSSSGFIGASFIIKKKGLWKAGAASGVRAGNGGYSYVFEPLWWIGLFMMIVGEVANFVAYAFAPAILVTPLGALSIIVSAVLAHFMLKEKLNKLGFLGCVMCIVGSVIIVVHAPKEHSVTSVQEIWNMASQMGFLLYVGSVLVLVSILILYFAPLCGHSNVLVYTGICSLIGSLSVMSVKALGISLKLTFEGNNQLLYPETWFFTVVLLACIITQMNYLNKALDTFNTVVVSPIYYVMFTTLTILASVIMFKDWEGQDGGAIVSEICGFIVVVSGTILLQMTKEVMEKLPSFKGNAYAAPPMSPTLTAGLCAGNADFQKCWDDVENSEEVLLSRQYSYT</sequence>
<evidence type="ECO:0000256" key="5">
    <source>
        <dbReference type="ARBA" id="ARBA00022753"/>
    </source>
</evidence>
<feature type="transmembrane region" description="Helical" evidence="9">
    <location>
        <begin position="148"/>
        <end position="168"/>
    </location>
</feature>
<evidence type="ECO:0000256" key="2">
    <source>
        <dbReference type="ARBA" id="ARBA00007001"/>
    </source>
</evidence>
<gene>
    <name evidence="11" type="primary">LOC110783291</name>
</gene>
<keyword evidence="6 9" id="KW-1133">Transmembrane helix</keyword>
<feature type="transmembrane region" description="Helical" evidence="9">
    <location>
        <begin position="216"/>
        <end position="233"/>
    </location>
</feature>
<dbReference type="InterPro" id="IPR008521">
    <property type="entry name" value="Mg_trans_NIPA"/>
</dbReference>
<evidence type="ECO:0000256" key="3">
    <source>
        <dbReference type="ARBA" id="ARBA00011738"/>
    </source>
</evidence>
<dbReference type="RefSeq" id="XP_021843299.1">
    <property type="nucleotide sequence ID" value="XM_021987607.2"/>
</dbReference>
<protein>
    <recommendedName>
        <fullName evidence="9">Probable magnesium transporter</fullName>
    </recommendedName>
</protein>
<evidence type="ECO:0000256" key="1">
    <source>
        <dbReference type="ARBA" id="ARBA00004141"/>
    </source>
</evidence>
<feature type="transmembrane region" description="Helical" evidence="9">
    <location>
        <begin position="175"/>
        <end position="196"/>
    </location>
</feature>
<keyword evidence="4 9" id="KW-0812">Transmembrane</keyword>
<keyword evidence="5 9" id="KW-0967">Endosome</keyword>
<feature type="transmembrane region" description="Helical" evidence="9">
    <location>
        <begin position="47"/>
        <end position="65"/>
    </location>
</feature>
<dbReference type="Pfam" id="PF05653">
    <property type="entry name" value="Mg_trans_NIPA"/>
    <property type="match status" value="1"/>
</dbReference>
<evidence type="ECO:0000313" key="11">
    <source>
        <dbReference type="RefSeq" id="XP_021843299.1"/>
    </source>
</evidence>
<evidence type="ECO:0000256" key="6">
    <source>
        <dbReference type="ARBA" id="ARBA00022989"/>
    </source>
</evidence>